<dbReference type="GO" id="GO:0000160">
    <property type="term" value="P:phosphorelay signal transduction system"/>
    <property type="evidence" value="ECO:0007669"/>
    <property type="project" value="UniProtKB-KW"/>
</dbReference>
<evidence type="ECO:0000256" key="1">
    <source>
        <dbReference type="ARBA" id="ARBA00022553"/>
    </source>
</evidence>
<feature type="domain" description="Response regulatory" evidence="4">
    <location>
        <begin position="3"/>
        <end position="119"/>
    </location>
</feature>
<accession>A0A364Y8R4</accession>
<evidence type="ECO:0000259" key="4">
    <source>
        <dbReference type="PROSITE" id="PS50110"/>
    </source>
</evidence>
<name>A0A364Y8R4_9BACT</name>
<dbReference type="PANTHER" id="PTHR45339">
    <property type="entry name" value="HYBRID SIGNAL TRANSDUCTION HISTIDINE KINASE J"/>
    <property type="match status" value="1"/>
</dbReference>
<feature type="modified residue" description="4-aspartylphosphate" evidence="3">
    <location>
        <position position="52"/>
    </location>
</feature>
<evidence type="ECO:0000313" key="5">
    <source>
        <dbReference type="EMBL" id="RAW03481.1"/>
    </source>
</evidence>
<keyword evidence="1 3" id="KW-0597">Phosphoprotein</keyword>
<sequence length="119" mass="13330">MISVLLVEDDIINQKMASRFLVKCGMEVTVASDGSEAIDLIKGKKYNLVLMDLQMPDMDGCEATSRIRALDDPYYKTVPILAFSASEDVQDKLSLFGMNDFVSKPLRADEMQKLNQYIA</sequence>
<proteinExistence type="predicted"/>
<evidence type="ECO:0000256" key="3">
    <source>
        <dbReference type="PROSITE-ProRule" id="PRU00169"/>
    </source>
</evidence>
<dbReference type="InterPro" id="IPR001789">
    <property type="entry name" value="Sig_transdc_resp-reg_receiver"/>
</dbReference>
<dbReference type="Gene3D" id="3.40.50.2300">
    <property type="match status" value="1"/>
</dbReference>
<dbReference type="CDD" id="cd17546">
    <property type="entry name" value="REC_hyHK_CKI1_RcsC-like"/>
    <property type="match status" value="1"/>
</dbReference>
<keyword evidence="2" id="KW-0902">Two-component regulatory system</keyword>
<organism evidence="5 6">
    <name type="scientific">Pseudochryseolinea flava</name>
    <dbReference type="NCBI Taxonomy" id="2059302"/>
    <lineage>
        <taxon>Bacteria</taxon>
        <taxon>Pseudomonadati</taxon>
        <taxon>Bacteroidota</taxon>
        <taxon>Cytophagia</taxon>
        <taxon>Cytophagales</taxon>
        <taxon>Fulvivirgaceae</taxon>
        <taxon>Pseudochryseolinea</taxon>
    </lineage>
</organism>
<dbReference type="PROSITE" id="PS50110">
    <property type="entry name" value="RESPONSE_REGULATORY"/>
    <property type="match status" value="1"/>
</dbReference>
<dbReference type="RefSeq" id="WP_112745695.1">
    <property type="nucleotide sequence ID" value="NZ_QMFY01000001.1"/>
</dbReference>
<dbReference type="SMART" id="SM00448">
    <property type="entry name" value="REC"/>
    <property type="match status" value="1"/>
</dbReference>
<evidence type="ECO:0000256" key="2">
    <source>
        <dbReference type="ARBA" id="ARBA00023012"/>
    </source>
</evidence>
<protein>
    <recommendedName>
        <fullName evidence="4">Response regulatory domain-containing protein</fullName>
    </recommendedName>
</protein>
<dbReference type="EMBL" id="QMFY01000001">
    <property type="protein sequence ID" value="RAW03481.1"/>
    <property type="molecule type" value="Genomic_DNA"/>
</dbReference>
<keyword evidence="6" id="KW-1185">Reference proteome</keyword>
<dbReference type="InterPro" id="IPR011006">
    <property type="entry name" value="CheY-like_superfamily"/>
</dbReference>
<dbReference type="SUPFAM" id="SSF52172">
    <property type="entry name" value="CheY-like"/>
    <property type="match status" value="1"/>
</dbReference>
<evidence type="ECO:0000313" key="6">
    <source>
        <dbReference type="Proteomes" id="UP000251889"/>
    </source>
</evidence>
<reference evidence="5 6" key="1">
    <citation type="submission" date="2018-06" db="EMBL/GenBank/DDBJ databases">
        <title>Chryseolinea flavus sp. nov., a member of the phylum Bacteroidetes isolated from soil.</title>
        <authorList>
            <person name="Li Y."/>
            <person name="Wang J."/>
        </authorList>
    </citation>
    <scope>NUCLEOTIDE SEQUENCE [LARGE SCALE GENOMIC DNA]</scope>
    <source>
        <strain evidence="5 6">SDU1-6</strain>
    </source>
</reference>
<dbReference type="Pfam" id="PF00072">
    <property type="entry name" value="Response_reg"/>
    <property type="match status" value="1"/>
</dbReference>
<comment type="caution">
    <text evidence="5">The sequence shown here is derived from an EMBL/GenBank/DDBJ whole genome shotgun (WGS) entry which is preliminary data.</text>
</comment>
<gene>
    <name evidence="5" type="ORF">DQQ10_05195</name>
</gene>
<dbReference type="Proteomes" id="UP000251889">
    <property type="component" value="Unassembled WGS sequence"/>
</dbReference>
<dbReference type="AlphaFoldDB" id="A0A364Y8R4"/>
<dbReference type="PANTHER" id="PTHR45339:SF1">
    <property type="entry name" value="HYBRID SIGNAL TRANSDUCTION HISTIDINE KINASE J"/>
    <property type="match status" value="1"/>
</dbReference>
<dbReference type="OrthoDB" id="9796457at2"/>